<evidence type="ECO:0000313" key="2">
    <source>
        <dbReference type="Proteomes" id="UP000188728"/>
    </source>
</evidence>
<proteinExistence type="predicted"/>
<dbReference type="Proteomes" id="UP000188728">
    <property type="component" value="Unassembled WGS sequence"/>
</dbReference>
<name>A0A1V3ILP2_9PAST</name>
<dbReference type="EMBL" id="MLHK01000085">
    <property type="protein sequence ID" value="OOF42845.1"/>
    <property type="molecule type" value="Genomic_DNA"/>
</dbReference>
<sequence length="108" mass="12117">MHNIIHTALMEHLNQYENNQEKLNEYYQAFKDCEETTAEAITFYADLVLDYGSNEDSTLSKIDAGCLVGIGLTLKSLCNDLNLSQYGRKSTSIFLDRLAMAQGATNEN</sequence>
<organism evidence="1 2">
    <name type="scientific">Rodentibacter trehalosifermentans</name>
    <dbReference type="NCBI Taxonomy" id="1908263"/>
    <lineage>
        <taxon>Bacteria</taxon>
        <taxon>Pseudomonadati</taxon>
        <taxon>Pseudomonadota</taxon>
        <taxon>Gammaproteobacteria</taxon>
        <taxon>Pasteurellales</taxon>
        <taxon>Pasteurellaceae</taxon>
        <taxon>Rodentibacter</taxon>
    </lineage>
</organism>
<protein>
    <submittedName>
        <fullName evidence="1">Uncharacterized protein</fullName>
    </submittedName>
</protein>
<evidence type="ECO:0000313" key="1">
    <source>
        <dbReference type="EMBL" id="OOF42845.1"/>
    </source>
</evidence>
<accession>A0A1V3ILP2</accession>
<gene>
    <name evidence="1" type="ORF">BKK51_12400</name>
</gene>
<reference evidence="1 2" key="1">
    <citation type="submission" date="2016-10" db="EMBL/GenBank/DDBJ databases">
        <title>Rodentibacter gen. nov. and new species.</title>
        <authorList>
            <person name="Christensen H."/>
        </authorList>
    </citation>
    <scope>NUCLEOTIDE SEQUENCE [LARGE SCALE GENOMIC DNA]</scope>
    <source>
        <strain evidence="1 2">H1983213011</strain>
    </source>
</reference>
<dbReference type="RefSeq" id="WP_077474757.1">
    <property type="nucleotide sequence ID" value="NZ_MLHK01000085.1"/>
</dbReference>
<comment type="caution">
    <text evidence="1">The sequence shown here is derived from an EMBL/GenBank/DDBJ whole genome shotgun (WGS) entry which is preliminary data.</text>
</comment>
<dbReference type="AlphaFoldDB" id="A0A1V3ILP2"/>